<proteinExistence type="predicted"/>
<dbReference type="Proteomes" id="UP000662914">
    <property type="component" value="Chromosome"/>
</dbReference>
<organism evidence="4 5">
    <name type="scientific">Candidatus Desulfobacillus denitrificans</name>
    <dbReference type="NCBI Taxonomy" id="2608985"/>
    <lineage>
        <taxon>Bacteria</taxon>
        <taxon>Pseudomonadati</taxon>
        <taxon>Pseudomonadota</taxon>
        <taxon>Betaproteobacteria</taxon>
        <taxon>Candidatus Desulfobacillus</taxon>
    </lineage>
</organism>
<evidence type="ECO:0000259" key="3">
    <source>
        <dbReference type="Pfam" id="PF21706"/>
    </source>
</evidence>
<dbReference type="Gene3D" id="3.50.50.60">
    <property type="entry name" value="FAD/NAD(P)-binding domain"/>
    <property type="match status" value="2"/>
</dbReference>
<dbReference type="InterPro" id="IPR006311">
    <property type="entry name" value="TAT_signal"/>
</dbReference>
<evidence type="ECO:0000256" key="1">
    <source>
        <dbReference type="SAM" id="SignalP"/>
    </source>
</evidence>
<reference evidence="4" key="1">
    <citation type="journal article" name="DNA Res.">
        <title>The physiological potential of anammox bacteria as revealed by their core genome structure.</title>
        <authorList>
            <person name="Okubo T."/>
            <person name="Toyoda A."/>
            <person name="Fukuhara K."/>
            <person name="Uchiyama I."/>
            <person name="Harigaya Y."/>
            <person name="Kuroiwa M."/>
            <person name="Suzuki T."/>
            <person name="Murakami Y."/>
            <person name="Suwa Y."/>
            <person name="Takami H."/>
        </authorList>
    </citation>
    <scope>NUCLEOTIDE SEQUENCE</scope>
    <source>
        <strain evidence="4">317325-3</strain>
    </source>
</reference>
<dbReference type="InterPro" id="IPR036188">
    <property type="entry name" value="FAD/NAD-bd_sf"/>
</dbReference>
<dbReference type="SUPFAM" id="SSF51905">
    <property type="entry name" value="FAD/NAD(P)-binding domain"/>
    <property type="match status" value="2"/>
</dbReference>
<gene>
    <name evidence="4" type="ORF">DSYM_19530</name>
</gene>
<dbReference type="GO" id="GO:0016491">
    <property type="term" value="F:oxidoreductase activity"/>
    <property type="evidence" value="ECO:0007669"/>
    <property type="project" value="InterPro"/>
</dbReference>
<protein>
    <submittedName>
        <fullName evidence="4">Pyridine nucleotide-disulfide oxidoreductase</fullName>
    </submittedName>
</protein>
<dbReference type="KEGG" id="ddz:DSYM_19530"/>
<dbReference type="PANTHER" id="PTHR43755">
    <property type="match status" value="1"/>
</dbReference>
<dbReference type="AlphaFoldDB" id="A0A809SB03"/>
<dbReference type="Pfam" id="PF21706">
    <property type="entry name" value="FCSD_central"/>
    <property type="match status" value="1"/>
</dbReference>
<dbReference type="PROSITE" id="PS51318">
    <property type="entry name" value="TAT"/>
    <property type="match status" value="1"/>
</dbReference>
<dbReference type="PANTHER" id="PTHR43755:SF1">
    <property type="entry name" value="FAD-DEPENDENT PYRIDINE NUCLEOTIDE-DISULPHIDE OXIDOREDUCTASE"/>
    <property type="match status" value="1"/>
</dbReference>
<keyword evidence="1" id="KW-0732">Signal</keyword>
<dbReference type="InterPro" id="IPR023753">
    <property type="entry name" value="FAD/NAD-binding_dom"/>
</dbReference>
<feature type="domain" description="Sulfide dehydrogenase [flavocytochrome c] flavoprotein chain central" evidence="3">
    <location>
        <begin position="172"/>
        <end position="269"/>
    </location>
</feature>
<feature type="domain" description="FAD/NAD(P)-binding" evidence="2">
    <location>
        <begin position="37"/>
        <end position="148"/>
    </location>
</feature>
<feature type="chain" id="PRO_5035211021" evidence="1">
    <location>
        <begin position="23"/>
        <end position="427"/>
    </location>
</feature>
<evidence type="ECO:0000313" key="4">
    <source>
        <dbReference type="EMBL" id="BBO21254.1"/>
    </source>
</evidence>
<dbReference type="EMBL" id="AP021857">
    <property type="protein sequence ID" value="BBO21254.1"/>
    <property type="molecule type" value="Genomic_DNA"/>
</dbReference>
<feature type="signal peptide" evidence="1">
    <location>
        <begin position="1"/>
        <end position="22"/>
    </location>
</feature>
<dbReference type="InterPro" id="IPR049386">
    <property type="entry name" value="FCSD_central"/>
</dbReference>
<evidence type="ECO:0000259" key="2">
    <source>
        <dbReference type="Pfam" id="PF07992"/>
    </source>
</evidence>
<sequence>MKLTRRRLLSAALAACAAPLFAQQAPALLPASKGRRAVVVGGGWGGLSAARHLRALAPELEVVLLERNPSFFSLPLSNKWLAGLVDGTLLSHDYRAAARTFGYAFLQAEVTAIDRERRRVHTAGGTLDYDWLVLAVGIRHDYAAWFGEERHAIERARQDFFCAWTPGGEFRALKAKLENFKRGDLVMTIPPPPYRCQPAPYERALVIGHHFKARAVPARLTLLDPNQVPQHFADVFEAQYKDQIAVVPHARIKSVDPFAKTLATEFDDIRFDDALLMPPQQAGDLAWQAGLIGRDAAGKPTGWAAQDPLHLHAAGDERVFLAGDLIDRASPLFGHYPKSGHLAARLGRIAAQEIAARARGGAAETLLPESSCFVTTRLSPPESLRIGTHYRLRGDGLIVQTTKQDADFNPRGEDVDWAKEMFRELLG</sequence>
<accession>A0A809SB03</accession>
<name>A0A809SB03_9PROT</name>
<evidence type="ECO:0000313" key="5">
    <source>
        <dbReference type="Proteomes" id="UP000662914"/>
    </source>
</evidence>
<dbReference type="Pfam" id="PF07992">
    <property type="entry name" value="Pyr_redox_2"/>
    <property type="match status" value="1"/>
</dbReference>
<dbReference type="InterPro" id="IPR052541">
    <property type="entry name" value="SQRD"/>
</dbReference>